<dbReference type="InterPro" id="IPR036291">
    <property type="entry name" value="NAD(P)-bd_dom_sf"/>
</dbReference>
<dbReference type="EMBL" id="CAJFCV020000004">
    <property type="protein sequence ID" value="CAG9114701.1"/>
    <property type="molecule type" value="Genomic_DNA"/>
</dbReference>
<keyword evidence="11" id="KW-1185">Reference proteome</keyword>
<dbReference type="PANTHER" id="PTHR42808">
    <property type="entry name" value="HYDROXYSTEROID DEHYDROGENASE-LIKE PROTEIN 2"/>
    <property type="match status" value="1"/>
</dbReference>
<dbReference type="Proteomes" id="UP000659654">
    <property type="component" value="Unassembled WGS sequence"/>
</dbReference>
<dbReference type="GO" id="GO:0016491">
    <property type="term" value="F:oxidoreductase activity"/>
    <property type="evidence" value="ECO:0007669"/>
    <property type="project" value="UniProtKB-KW"/>
</dbReference>
<evidence type="ECO:0000256" key="5">
    <source>
        <dbReference type="ARBA" id="ARBA00023002"/>
    </source>
</evidence>
<evidence type="ECO:0000256" key="2">
    <source>
        <dbReference type="ARBA" id="ARBA00004275"/>
    </source>
</evidence>
<dbReference type="FunFam" id="3.40.50.720:FF:000301">
    <property type="entry name" value="Hydroxysteroid dehydrogenase like 2"/>
    <property type="match status" value="1"/>
</dbReference>
<keyword evidence="5" id="KW-0560">Oxidoreductase</keyword>
<dbReference type="NCBIfam" id="NF006133">
    <property type="entry name" value="PRK08278.1"/>
    <property type="match status" value="1"/>
</dbReference>
<dbReference type="WBParaSite" id="BXY_0714600.1">
    <property type="protein sequence ID" value="BXY_0714600.1"/>
    <property type="gene ID" value="BXY_0714600"/>
</dbReference>
<evidence type="ECO:0000256" key="8">
    <source>
        <dbReference type="ARBA" id="ARBA00040243"/>
    </source>
</evidence>
<dbReference type="Proteomes" id="UP000095284">
    <property type="component" value="Unplaced"/>
</dbReference>
<dbReference type="OrthoDB" id="5327538at2759"/>
<evidence type="ECO:0000256" key="1">
    <source>
        <dbReference type="ARBA" id="ARBA00004173"/>
    </source>
</evidence>
<accession>A0A1I7S2B7</accession>
<reference evidence="12" key="1">
    <citation type="submission" date="2016-11" db="UniProtKB">
        <authorList>
            <consortium name="WormBaseParasite"/>
        </authorList>
    </citation>
    <scope>IDENTIFICATION</scope>
</reference>
<evidence type="ECO:0000256" key="6">
    <source>
        <dbReference type="ARBA" id="ARBA00023128"/>
    </source>
</evidence>
<evidence type="ECO:0000313" key="12">
    <source>
        <dbReference type="WBParaSite" id="BXY_0714600.1"/>
    </source>
</evidence>
<dbReference type="SMR" id="A0A1I7S2B7"/>
<gene>
    <name evidence="9" type="ORF">BXYJ_LOCUS8592</name>
</gene>
<keyword evidence="6" id="KW-0496">Mitochondrion</keyword>
<dbReference type="InterPro" id="IPR051935">
    <property type="entry name" value="HSDL2"/>
</dbReference>
<dbReference type="CDD" id="cd09762">
    <property type="entry name" value="HSDL2_SDR_c"/>
    <property type="match status" value="1"/>
</dbReference>
<dbReference type="InterPro" id="IPR002347">
    <property type="entry name" value="SDR_fam"/>
</dbReference>
<dbReference type="PANTHER" id="PTHR42808:SF3">
    <property type="entry name" value="HYDROXYSTEROID DEHYDROGENASE-LIKE PROTEIN 2"/>
    <property type="match status" value="1"/>
</dbReference>
<dbReference type="Proteomes" id="UP000582659">
    <property type="component" value="Unassembled WGS sequence"/>
</dbReference>
<comment type="similarity">
    <text evidence="3">Belongs to the short-chain dehydrogenases/reductases (SDR) family.</text>
</comment>
<dbReference type="Gene3D" id="3.40.50.720">
    <property type="entry name" value="NAD(P)-binding Rossmann-like Domain"/>
    <property type="match status" value="1"/>
</dbReference>
<dbReference type="EMBL" id="CAJFDI010000004">
    <property type="protein sequence ID" value="CAD5225533.1"/>
    <property type="molecule type" value="Genomic_DNA"/>
</dbReference>
<protein>
    <recommendedName>
        <fullName evidence="8">Hydroxysteroid dehydrogenase-like protein 2</fullName>
    </recommendedName>
</protein>
<organism evidence="10 12">
    <name type="scientific">Bursaphelenchus xylophilus</name>
    <name type="common">Pinewood nematode worm</name>
    <name type="synonym">Aphelenchoides xylophilus</name>
    <dbReference type="NCBI Taxonomy" id="6326"/>
    <lineage>
        <taxon>Eukaryota</taxon>
        <taxon>Metazoa</taxon>
        <taxon>Ecdysozoa</taxon>
        <taxon>Nematoda</taxon>
        <taxon>Chromadorea</taxon>
        <taxon>Rhabditida</taxon>
        <taxon>Tylenchina</taxon>
        <taxon>Tylenchomorpha</taxon>
        <taxon>Aphelenchoidea</taxon>
        <taxon>Aphelenchoididae</taxon>
        <taxon>Bursaphelenchus</taxon>
    </lineage>
</organism>
<evidence type="ECO:0000313" key="10">
    <source>
        <dbReference type="Proteomes" id="UP000095284"/>
    </source>
</evidence>
<sequence>MVENTGFFKNKVVLLSGGSRGIGLAIAKKLAKDGAKVVIAAKTAEPHPTLPGTIYTAAKEIEEAGGQCLPVVMDVRKEADIQKAVKAAVDHFGGIDILINNASAIGLTGTLETDMKRYDLMQQINTRGTFLLSKTCIPYLKKSSNPHILNISPPLLMDPQWFQYHTAYTIAKYGMSMCALGMAKELADDGIAVNCLWPRTGIWTAAIKLTNKEKDAQKYCRKDTIMADSAYLILSQDSKKFTGRFVIDDEILQENGVTDFDQYKFHKDDAVAYDFFVPGVKYYGPLVKSRM</sequence>
<dbReference type="eggNOG" id="KOG0725">
    <property type="taxonomic scope" value="Eukaryota"/>
</dbReference>
<evidence type="ECO:0000313" key="9">
    <source>
        <dbReference type="EMBL" id="CAD5225533.1"/>
    </source>
</evidence>
<dbReference type="GO" id="GO:0005739">
    <property type="term" value="C:mitochondrion"/>
    <property type="evidence" value="ECO:0007669"/>
    <property type="project" value="UniProtKB-SubCell"/>
</dbReference>
<comment type="subcellular location">
    <subcellularLocation>
        <location evidence="1">Mitochondrion</location>
    </subcellularLocation>
    <subcellularLocation>
        <location evidence="2">Peroxisome</location>
    </subcellularLocation>
</comment>
<dbReference type="AlphaFoldDB" id="A0A1I7S2B7"/>
<dbReference type="SUPFAM" id="SSF51735">
    <property type="entry name" value="NAD(P)-binding Rossmann-fold domains"/>
    <property type="match status" value="1"/>
</dbReference>
<evidence type="ECO:0000256" key="3">
    <source>
        <dbReference type="ARBA" id="ARBA00006484"/>
    </source>
</evidence>
<dbReference type="GO" id="GO:0005777">
    <property type="term" value="C:peroxisome"/>
    <property type="evidence" value="ECO:0007669"/>
    <property type="project" value="UniProtKB-SubCell"/>
</dbReference>
<reference evidence="9" key="2">
    <citation type="submission" date="2020-09" db="EMBL/GenBank/DDBJ databases">
        <authorList>
            <person name="Kikuchi T."/>
        </authorList>
    </citation>
    <scope>NUCLEOTIDE SEQUENCE</scope>
    <source>
        <strain evidence="9">Ka4C1</strain>
    </source>
</reference>
<evidence type="ECO:0000313" key="11">
    <source>
        <dbReference type="Proteomes" id="UP000659654"/>
    </source>
</evidence>
<evidence type="ECO:0000256" key="4">
    <source>
        <dbReference type="ARBA" id="ARBA00022857"/>
    </source>
</evidence>
<name>A0A1I7S2B7_BURXY</name>
<dbReference type="Pfam" id="PF00106">
    <property type="entry name" value="adh_short"/>
    <property type="match status" value="1"/>
</dbReference>
<evidence type="ECO:0000256" key="7">
    <source>
        <dbReference type="ARBA" id="ARBA00023140"/>
    </source>
</evidence>
<keyword evidence="4" id="KW-0521">NADP</keyword>
<dbReference type="PRINTS" id="PR00081">
    <property type="entry name" value="GDHRDH"/>
</dbReference>
<keyword evidence="7" id="KW-0576">Peroxisome</keyword>
<proteinExistence type="inferred from homology"/>